<keyword evidence="3" id="KW-1185">Reference proteome</keyword>
<reference evidence="2 3" key="1">
    <citation type="submission" date="2020-04" db="EMBL/GenBank/DDBJ databases">
        <title>MicrobeNet Type strains.</title>
        <authorList>
            <person name="Nicholson A.C."/>
        </authorList>
    </citation>
    <scope>NUCLEOTIDE SEQUENCE [LARGE SCALE GENOMIC DNA]</scope>
    <source>
        <strain evidence="2 3">DSM 45078</strain>
    </source>
</reference>
<accession>A0A846X8J6</accession>
<sequence>MAIVSRRSTLHLAGAAIALAVAACGDSAPARVRLGSGLAGGLFHQFGNTLAAAADRTSRVRIAPVATPGSASNIELLESGAIDAALALGDTTVALAGRGLAIGRLYESYIHLAVRTDSSVRKLADLQGTRVDIGVMGSGAALTAERLLRTADLQPGTDITLFNRELSEALAALRSGSVDAIIWGGGLPTPGLAIPTPVRLLDLGIWVQPMSERFGYSYDRVQIPANTYPGTSGFETIGVPVLLLVAPDMTDSTVVALAELLLHGSSMLVPDRARGFQFFDRRWLVGTGDIALHPAAAAYYRSQHR</sequence>
<dbReference type="Proteomes" id="UP000565715">
    <property type="component" value="Unassembled WGS sequence"/>
</dbReference>
<dbReference type="NCBIfam" id="TIGR02122">
    <property type="entry name" value="TRAP_TAXI"/>
    <property type="match status" value="1"/>
</dbReference>
<gene>
    <name evidence="2" type="ORF">HGA13_01675</name>
</gene>
<dbReference type="AlphaFoldDB" id="A0A846X8J6"/>
<comment type="caution">
    <text evidence="2">The sequence shown here is derived from an EMBL/GenBank/DDBJ whole genome shotgun (WGS) entry which is preliminary data.</text>
</comment>
<feature type="chain" id="PRO_5039423634" evidence="1">
    <location>
        <begin position="23"/>
        <end position="305"/>
    </location>
</feature>
<evidence type="ECO:0000313" key="3">
    <source>
        <dbReference type="Proteomes" id="UP000565715"/>
    </source>
</evidence>
<dbReference type="SUPFAM" id="SSF53850">
    <property type="entry name" value="Periplasmic binding protein-like II"/>
    <property type="match status" value="1"/>
</dbReference>
<organism evidence="2 3">
    <name type="scientific">Nocardia speluncae</name>
    <dbReference type="NCBI Taxonomy" id="419477"/>
    <lineage>
        <taxon>Bacteria</taxon>
        <taxon>Bacillati</taxon>
        <taxon>Actinomycetota</taxon>
        <taxon>Actinomycetes</taxon>
        <taxon>Mycobacteriales</taxon>
        <taxon>Nocardiaceae</taxon>
        <taxon>Nocardia</taxon>
    </lineage>
</organism>
<dbReference type="Pfam" id="PF16868">
    <property type="entry name" value="NMT1_3"/>
    <property type="match status" value="1"/>
</dbReference>
<proteinExistence type="predicted"/>
<dbReference type="PROSITE" id="PS51257">
    <property type="entry name" value="PROKAR_LIPOPROTEIN"/>
    <property type="match status" value="1"/>
</dbReference>
<dbReference type="Gene3D" id="3.40.190.10">
    <property type="entry name" value="Periplasmic binding protein-like II"/>
    <property type="match status" value="2"/>
</dbReference>
<dbReference type="InterPro" id="IPR011852">
    <property type="entry name" value="TRAP_TAXI"/>
</dbReference>
<keyword evidence="1" id="KW-0732">Signal</keyword>
<name>A0A846X8J6_9NOCA</name>
<protein>
    <submittedName>
        <fullName evidence="2">TAXI family TRAP transporter solute-binding subunit</fullName>
    </submittedName>
</protein>
<dbReference type="PANTHER" id="PTHR42941">
    <property type="entry name" value="SLL1037 PROTEIN"/>
    <property type="match status" value="1"/>
</dbReference>
<dbReference type="PANTHER" id="PTHR42941:SF1">
    <property type="entry name" value="SLL1037 PROTEIN"/>
    <property type="match status" value="1"/>
</dbReference>
<dbReference type="InterPro" id="IPR006311">
    <property type="entry name" value="TAT_signal"/>
</dbReference>
<dbReference type="EMBL" id="JAAXOO010000001">
    <property type="protein sequence ID" value="NKY31787.1"/>
    <property type="molecule type" value="Genomic_DNA"/>
</dbReference>
<evidence type="ECO:0000256" key="1">
    <source>
        <dbReference type="SAM" id="SignalP"/>
    </source>
</evidence>
<dbReference type="PROSITE" id="PS51318">
    <property type="entry name" value="TAT"/>
    <property type="match status" value="1"/>
</dbReference>
<feature type="signal peptide" evidence="1">
    <location>
        <begin position="1"/>
        <end position="22"/>
    </location>
</feature>
<evidence type="ECO:0000313" key="2">
    <source>
        <dbReference type="EMBL" id="NKY31787.1"/>
    </source>
</evidence>